<sequence length="254" mass="28575">MRPRTLREKHLANIVERLFDSAHATPPVHFWQSITFWIPTTLSLAALLLSIASFQEAAQHDQVSEAAARRAFWRAIISAKEHERQKEIALMKSMDGINVKTLTIKALDGKAGMTCLEMQRSAREISELNDATARATEIGDDYAGTALANQFLAESLHIKKWDNFVRREDAVSDYWNKIAIIGLHFDLAYGQRFIDCAAEDRKFSGARMHLSRYAIDALQNDVKRIHLLFASVESTSTPSDNSYAALEDANRPGK</sequence>
<dbReference type="Proteomes" id="UP000664800">
    <property type="component" value="Unassembled WGS sequence"/>
</dbReference>
<organism evidence="2 3">
    <name type="scientific">Thiomonas arsenitoxydans (strain DSM 22701 / CIP 110005 / 3As)</name>
    <dbReference type="NCBI Taxonomy" id="426114"/>
    <lineage>
        <taxon>Bacteria</taxon>
        <taxon>Pseudomonadati</taxon>
        <taxon>Pseudomonadota</taxon>
        <taxon>Betaproteobacteria</taxon>
        <taxon>Burkholderiales</taxon>
        <taxon>Thiomonas</taxon>
    </lineage>
</organism>
<protein>
    <submittedName>
        <fullName evidence="2">Uncharacterized protein</fullName>
    </submittedName>
</protein>
<feature type="region of interest" description="Disordered" evidence="1">
    <location>
        <begin position="235"/>
        <end position="254"/>
    </location>
</feature>
<reference evidence="2" key="1">
    <citation type="submission" date="2021-02" db="EMBL/GenBank/DDBJ databases">
        <title>Thiocyanate and organic carbon inputs drive convergent selection for specific autotrophic Afipia and Thiobacillus strains within complex microbiomes.</title>
        <authorList>
            <person name="Huddy R.J."/>
            <person name="Sachdeva R."/>
            <person name="Kadzinga F."/>
            <person name="Kantor R.S."/>
            <person name="Harrison S.T.L."/>
            <person name="Banfield J.F."/>
        </authorList>
    </citation>
    <scope>NUCLEOTIDE SEQUENCE</scope>
    <source>
        <strain evidence="2">SCN18_13_7_16_R3_B_64_19</strain>
    </source>
</reference>
<name>A0A8I1MW47_THIA3</name>
<gene>
    <name evidence="2" type="ORF">J0I24_10030</name>
</gene>
<evidence type="ECO:0000313" key="3">
    <source>
        <dbReference type="Proteomes" id="UP000664800"/>
    </source>
</evidence>
<dbReference type="AlphaFoldDB" id="A0A8I1MW47"/>
<dbReference type="EMBL" id="JAFKMR010000019">
    <property type="protein sequence ID" value="MBN8744633.1"/>
    <property type="molecule type" value="Genomic_DNA"/>
</dbReference>
<dbReference type="RefSeq" id="WP_276730567.1">
    <property type="nucleotide sequence ID" value="NZ_JAFKMR010000019.1"/>
</dbReference>
<evidence type="ECO:0000256" key="1">
    <source>
        <dbReference type="SAM" id="MobiDB-lite"/>
    </source>
</evidence>
<evidence type="ECO:0000313" key="2">
    <source>
        <dbReference type="EMBL" id="MBN8744633.1"/>
    </source>
</evidence>
<comment type="caution">
    <text evidence="2">The sequence shown here is derived from an EMBL/GenBank/DDBJ whole genome shotgun (WGS) entry which is preliminary data.</text>
</comment>
<accession>A0A8I1MW47</accession>
<proteinExistence type="predicted"/>